<dbReference type="Proteomes" id="UP001396334">
    <property type="component" value="Unassembled WGS sequence"/>
</dbReference>
<organism evidence="1 2">
    <name type="scientific">Hibiscus sabdariffa</name>
    <name type="common">roselle</name>
    <dbReference type="NCBI Taxonomy" id="183260"/>
    <lineage>
        <taxon>Eukaryota</taxon>
        <taxon>Viridiplantae</taxon>
        <taxon>Streptophyta</taxon>
        <taxon>Embryophyta</taxon>
        <taxon>Tracheophyta</taxon>
        <taxon>Spermatophyta</taxon>
        <taxon>Magnoliopsida</taxon>
        <taxon>eudicotyledons</taxon>
        <taxon>Gunneridae</taxon>
        <taxon>Pentapetalae</taxon>
        <taxon>rosids</taxon>
        <taxon>malvids</taxon>
        <taxon>Malvales</taxon>
        <taxon>Malvaceae</taxon>
        <taxon>Malvoideae</taxon>
        <taxon>Hibiscus</taxon>
    </lineage>
</organism>
<gene>
    <name evidence="1" type="ORF">V6N11_018455</name>
</gene>
<evidence type="ECO:0000313" key="2">
    <source>
        <dbReference type="Proteomes" id="UP001396334"/>
    </source>
</evidence>
<comment type="caution">
    <text evidence="1">The sequence shown here is derived from an EMBL/GenBank/DDBJ whole genome shotgun (WGS) entry which is preliminary data.</text>
</comment>
<evidence type="ECO:0000313" key="1">
    <source>
        <dbReference type="EMBL" id="KAK9033422.1"/>
    </source>
</evidence>
<proteinExistence type="predicted"/>
<accession>A0ABR2T7T6</accession>
<name>A0ABR2T7T6_9ROSI</name>
<sequence>MRDGRLWFVPKGFAWKVSVEGMTNMISVSDLARLVRDVKVLVDAVHHLVVVNVDCDASPLVEVKIIGVTLKRNVQKTPGFGFIARTISFMVLFSFS</sequence>
<protein>
    <submittedName>
        <fullName evidence="1">Uncharacterized protein</fullName>
    </submittedName>
</protein>
<reference evidence="1 2" key="1">
    <citation type="journal article" date="2024" name="G3 (Bethesda)">
        <title>Genome assembly of Hibiscus sabdariffa L. provides insights into metabolisms of medicinal natural products.</title>
        <authorList>
            <person name="Kim T."/>
        </authorList>
    </citation>
    <scope>NUCLEOTIDE SEQUENCE [LARGE SCALE GENOMIC DNA]</scope>
    <source>
        <strain evidence="1">TK-2024</strain>
        <tissue evidence="1">Old leaves</tissue>
    </source>
</reference>
<keyword evidence="2" id="KW-1185">Reference proteome</keyword>
<dbReference type="EMBL" id="JBBPBN010000008">
    <property type="protein sequence ID" value="KAK9033422.1"/>
    <property type="molecule type" value="Genomic_DNA"/>
</dbReference>